<organism evidence="1 2">
    <name type="scientific">Haemophilus parainfluenzae (strain T3T1)</name>
    <dbReference type="NCBI Taxonomy" id="862965"/>
    <lineage>
        <taxon>Bacteria</taxon>
        <taxon>Pseudomonadati</taxon>
        <taxon>Pseudomonadota</taxon>
        <taxon>Gammaproteobacteria</taxon>
        <taxon>Pasteurellales</taxon>
        <taxon>Pasteurellaceae</taxon>
        <taxon>Haemophilus</taxon>
    </lineage>
</organism>
<dbReference type="KEGG" id="hpr:PARA_06070"/>
<gene>
    <name evidence="1" type="ordered locus">PARA_06070</name>
</gene>
<evidence type="ECO:0000313" key="2">
    <source>
        <dbReference type="Proteomes" id="UP000007052"/>
    </source>
</evidence>
<sequence>MRSIFKAFLNLSKIDRTFVFSTMLMLSKPYNFTSNFA</sequence>
<name>A0AB33QKH4_HAEP3</name>
<accession>A0AB33QKH4</accession>
<dbReference type="AlphaFoldDB" id="A0AB33QKH4"/>
<dbReference type="EMBL" id="FQ312002">
    <property type="protein sequence ID" value="CBW14714.1"/>
    <property type="molecule type" value="Genomic_DNA"/>
</dbReference>
<protein>
    <submittedName>
        <fullName evidence="1">Uncharacterized protein</fullName>
    </submittedName>
</protein>
<reference evidence="2" key="1">
    <citation type="submission" date="2010-07" db="EMBL/GenBank/DDBJ databases">
        <title>The genome sequence of Haemophilus parainfluenzae T3T1.</title>
        <authorList>
            <person name="Crook D."/>
            <person name="Hood D."/>
            <person name="Moxon R."/>
            <person name="Parkhill J."/>
            <person name="Aslett M."/>
            <person name="Bentley S.D."/>
        </authorList>
    </citation>
    <scope>NUCLEOTIDE SEQUENCE [LARGE SCALE GENOMIC DNA]</scope>
    <source>
        <strain evidence="2">T3T1</strain>
    </source>
</reference>
<evidence type="ECO:0000313" key="1">
    <source>
        <dbReference type="EMBL" id="CBW14714.1"/>
    </source>
</evidence>
<proteinExistence type="predicted"/>
<dbReference type="Proteomes" id="UP000007052">
    <property type="component" value="Chromosome"/>
</dbReference>